<organism evidence="1 2">
    <name type="scientific">Pseudomonas fluorescens</name>
    <dbReference type="NCBI Taxonomy" id="294"/>
    <lineage>
        <taxon>Bacteria</taxon>
        <taxon>Pseudomonadati</taxon>
        <taxon>Pseudomonadota</taxon>
        <taxon>Gammaproteobacteria</taxon>
        <taxon>Pseudomonadales</taxon>
        <taxon>Pseudomonadaceae</taxon>
        <taxon>Pseudomonas</taxon>
    </lineage>
</organism>
<dbReference type="EMBL" id="CABVHO010000101">
    <property type="protein sequence ID" value="VVN64238.1"/>
    <property type="molecule type" value="Genomic_DNA"/>
</dbReference>
<evidence type="ECO:0000313" key="1">
    <source>
        <dbReference type="EMBL" id="VVN64238.1"/>
    </source>
</evidence>
<sequence length="47" mass="4600">MPGDQLGLGFGAIKRGLQAGLGQVVGGGVGFDTAQPHGEHGALVVTE</sequence>
<gene>
    <name evidence="1" type="ORF">PS685_04579</name>
</gene>
<reference evidence="1 2" key="1">
    <citation type="submission" date="2019-09" db="EMBL/GenBank/DDBJ databases">
        <authorList>
            <person name="Chandra G."/>
            <person name="Truman W A."/>
        </authorList>
    </citation>
    <scope>NUCLEOTIDE SEQUENCE [LARGE SCALE GENOMIC DNA]</scope>
    <source>
        <strain evidence="1">PS685</strain>
    </source>
</reference>
<dbReference type="AlphaFoldDB" id="A0A5E6ZD53"/>
<dbReference type="Proteomes" id="UP000326437">
    <property type="component" value="Unassembled WGS sequence"/>
</dbReference>
<accession>A0A5E6ZD53</accession>
<name>A0A5E6ZD53_PSEFL</name>
<protein>
    <submittedName>
        <fullName evidence="1">Uncharacterized protein</fullName>
    </submittedName>
</protein>
<evidence type="ECO:0000313" key="2">
    <source>
        <dbReference type="Proteomes" id="UP000326437"/>
    </source>
</evidence>
<proteinExistence type="predicted"/>